<keyword evidence="2" id="KW-1133">Transmembrane helix</keyword>
<keyword evidence="3" id="KW-1185">Reference proteome</keyword>
<gene>
    <name evidence="4" type="primary">LOC105309886</name>
</gene>
<organism evidence="3 4">
    <name type="scientific">Pteropus vampyrus</name>
    <name type="common">Large flying fox</name>
    <dbReference type="NCBI Taxonomy" id="132908"/>
    <lineage>
        <taxon>Eukaryota</taxon>
        <taxon>Metazoa</taxon>
        <taxon>Chordata</taxon>
        <taxon>Craniata</taxon>
        <taxon>Vertebrata</taxon>
        <taxon>Euteleostomi</taxon>
        <taxon>Mammalia</taxon>
        <taxon>Eutheria</taxon>
        <taxon>Laurasiatheria</taxon>
        <taxon>Chiroptera</taxon>
        <taxon>Yinpterochiroptera</taxon>
        <taxon>Pteropodoidea</taxon>
        <taxon>Pteropodidae</taxon>
        <taxon>Pteropodinae</taxon>
        <taxon>Pteropus</taxon>
    </lineage>
</organism>
<feature type="non-terminal residue" evidence="4">
    <location>
        <position position="1"/>
    </location>
</feature>
<feature type="region of interest" description="Disordered" evidence="1">
    <location>
        <begin position="98"/>
        <end position="123"/>
    </location>
</feature>
<evidence type="ECO:0000313" key="4">
    <source>
        <dbReference type="RefSeq" id="XP_011384396.2"/>
    </source>
</evidence>
<dbReference type="AlphaFoldDB" id="A0A6P3S359"/>
<dbReference type="KEGG" id="pvp:105309886"/>
<evidence type="ECO:0000256" key="2">
    <source>
        <dbReference type="SAM" id="Phobius"/>
    </source>
</evidence>
<accession>A0A6P3S359</accession>
<dbReference type="GeneID" id="105309886"/>
<keyword evidence="2" id="KW-0812">Transmembrane</keyword>
<protein>
    <submittedName>
        <fullName evidence="4">Cytokine receptor-like factor 2</fullName>
    </submittedName>
</protein>
<proteinExistence type="predicted"/>
<sequence>AFSPKFVSMSAAVVVLTLLLLLLFLWKLRSVKELVMPSVPDPKASFPGLFEAHRGDFQEWIHDTQNVAVPSKVEPGEHACVLEDAPGVPLPVAQAPARVTTPVAPDDAGHHGQPRSPPPPGSDGICLAGFSFGISDNSYVTL</sequence>
<evidence type="ECO:0000313" key="3">
    <source>
        <dbReference type="Proteomes" id="UP000515202"/>
    </source>
</evidence>
<name>A0A6P3S359_PTEVA</name>
<dbReference type="Proteomes" id="UP000515202">
    <property type="component" value="Unplaced"/>
</dbReference>
<reference evidence="4" key="1">
    <citation type="submission" date="2025-08" db="UniProtKB">
        <authorList>
            <consortium name="RefSeq"/>
        </authorList>
    </citation>
    <scope>IDENTIFICATION</scope>
    <source>
        <tissue evidence="4">Kidney</tissue>
    </source>
</reference>
<feature type="transmembrane region" description="Helical" evidence="2">
    <location>
        <begin position="6"/>
        <end position="26"/>
    </location>
</feature>
<keyword evidence="2" id="KW-0472">Membrane</keyword>
<dbReference type="OrthoDB" id="8803253at2759"/>
<evidence type="ECO:0000256" key="1">
    <source>
        <dbReference type="SAM" id="MobiDB-lite"/>
    </source>
</evidence>
<dbReference type="RefSeq" id="XP_011384396.2">
    <property type="nucleotide sequence ID" value="XM_011386094.2"/>
</dbReference>